<reference evidence="2 3" key="1">
    <citation type="submission" date="2022-04" db="EMBL/GenBank/DDBJ databases">
        <title>Spirosoma sp. strain RP8 genome sequencing and assembly.</title>
        <authorList>
            <person name="Jung Y."/>
        </authorList>
    </citation>
    <scope>NUCLEOTIDE SEQUENCE [LARGE SCALE GENOMIC DNA]</scope>
    <source>
        <strain evidence="2 3">RP8</strain>
    </source>
</reference>
<keyword evidence="1" id="KW-0472">Membrane</keyword>
<keyword evidence="3" id="KW-1185">Reference proteome</keyword>
<evidence type="ECO:0000313" key="3">
    <source>
        <dbReference type="Proteomes" id="UP001202180"/>
    </source>
</evidence>
<proteinExistence type="predicted"/>
<dbReference type="EMBL" id="JALPRF010000005">
    <property type="protein sequence ID" value="MCK8495019.1"/>
    <property type="molecule type" value="Genomic_DNA"/>
</dbReference>
<evidence type="ECO:0000256" key="1">
    <source>
        <dbReference type="SAM" id="Phobius"/>
    </source>
</evidence>
<feature type="transmembrane region" description="Helical" evidence="1">
    <location>
        <begin position="64"/>
        <end position="81"/>
    </location>
</feature>
<name>A0ABT0HS72_9BACT</name>
<comment type="caution">
    <text evidence="2">The sequence shown here is derived from an EMBL/GenBank/DDBJ whole genome shotgun (WGS) entry which is preliminary data.</text>
</comment>
<keyword evidence="1" id="KW-0812">Transmembrane</keyword>
<keyword evidence="1" id="KW-1133">Transmembrane helix</keyword>
<protein>
    <submittedName>
        <fullName evidence="2">Uncharacterized protein</fullName>
    </submittedName>
</protein>
<accession>A0ABT0HS72</accession>
<feature type="transmembrane region" description="Helical" evidence="1">
    <location>
        <begin position="35"/>
        <end position="55"/>
    </location>
</feature>
<feature type="transmembrane region" description="Helical" evidence="1">
    <location>
        <begin position="7"/>
        <end position="29"/>
    </location>
</feature>
<sequence>MSRLFSYVTPLMIVSLMGVIMILYGLMQLGRENNILQFIFGIPIALGAAGFHFLIRRVLHQHTLNIWIVEAIIVAALWYQFMYVW</sequence>
<gene>
    <name evidence="2" type="ORF">M0L20_24320</name>
</gene>
<dbReference type="Proteomes" id="UP001202180">
    <property type="component" value="Unassembled WGS sequence"/>
</dbReference>
<dbReference type="RefSeq" id="WP_248479676.1">
    <property type="nucleotide sequence ID" value="NZ_JALPRF010000005.1"/>
</dbReference>
<organism evidence="2 3">
    <name type="scientific">Spirosoma liriopis</name>
    <dbReference type="NCBI Taxonomy" id="2937440"/>
    <lineage>
        <taxon>Bacteria</taxon>
        <taxon>Pseudomonadati</taxon>
        <taxon>Bacteroidota</taxon>
        <taxon>Cytophagia</taxon>
        <taxon>Cytophagales</taxon>
        <taxon>Cytophagaceae</taxon>
        <taxon>Spirosoma</taxon>
    </lineage>
</organism>
<evidence type="ECO:0000313" key="2">
    <source>
        <dbReference type="EMBL" id="MCK8495019.1"/>
    </source>
</evidence>